<feature type="compositionally biased region" description="Basic and acidic residues" evidence="1">
    <location>
        <begin position="51"/>
        <end position="85"/>
    </location>
</feature>
<keyword evidence="3" id="KW-1185">Reference proteome</keyword>
<dbReference type="Proteomes" id="UP000050761">
    <property type="component" value="Unassembled WGS sequence"/>
</dbReference>
<organism evidence="3 4">
    <name type="scientific">Heligmosomoides polygyrus</name>
    <name type="common">Parasitic roundworm</name>
    <dbReference type="NCBI Taxonomy" id="6339"/>
    <lineage>
        <taxon>Eukaryota</taxon>
        <taxon>Metazoa</taxon>
        <taxon>Ecdysozoa</taxon>
        <taxon>Nematoda</taxon>
        <taxon>Chromadorea</taxon>
        <taxon>Rhabditida</taxon>
        <taxon>Rhabditina</taxon>
        <taxon>Rhabditomorpha</taxon>
        <taxon>Strongyloidea</taxon>
        <taxon>Heligmosomidae</taxon>
        <taxon>Heligmosomoides</taxon>
    </lineage>
</organism>
<proteinExistence type="predicted"/>
<reference evidence="4" key="2">
    <citation type="submission" date="2019-09" db="UniProtKB">
        <authorList>
            <consortium name="WormBaseParasite"/>
        </authorList>
    </citation>
    <scope>IDENTIFICATION</scope>
</reference>
<evidence type="ECO:0000313" key="2">
    <source>
        <dbReference type="EMBL" id="VDO96550.1"/>
    </source>
</evidence>
<dbReference type="AlphaFoldDB" id="A0A183FY53"/>
<accession>A0A3P7ZA70</accession>
<gene>
    <name evidence="2" type="ORF">HPBE_LOCUS13547</name>
</gene>
<name>A0A183FY53_HELPZ</name>
<evidence type="ECO:0000313" key="4">
    <source>
        <dbReference type="WBParaSite" id="HPBE_0001354601-mRNA-1"/>
    </source>
</evidence>
<dbReference type="WBParaSite" id="HPBE_0001354601-mRNA-1">
    <property type="protein sequence ID" value="HPBE_0001354601-mRNA-1"/>
    <property type="gene ID" value="HPBE_0001354601"/>
</dbReference>
<evidence type="ECO:0000313" key="3">
    <source>
        <dbReference type="Proteomes" id="UP000050761"/>
    </source>
</evidence>
<evidence type="ECO:0000256" key="1">
    <source>
        <dbReference type="SAM" id="MobiDB-lite"/>
    </source>
</evidence>
<dbReference type="EMBL" id="UZAH01027963">
    <property type="protein sequence ID" value="VDO96550.1"/>
    <property type="molecule type" value="Genomic_DNA"/>
</dbReference>
<dbReference type="Gene3D" id="1.10.287.700">
    <property type="entry name" value="Helix hairpin bin"/>
    <property type="match status" value="1"/>
</dbReference>
<reference evidence="2 3" key="1">
    <citation type="submission" date="2018-11" db="EMBL/GenBank/DDBJ databases">
        <authorList>
            <consortium name="Pathogen Informatics"/>
        </authorList>
    </citation>
    <scope>NUCLEOTIDE SEQUENCE [LARGE SCALE GENOMIC DNA]</scope>
</reference>
<dbReference type="OrthoDB" id="1641132at2759"/>
<protein>
    <submittedName>
        <fullName evidence="4">Protein LE25-like</fullName>
    </submittedName>
</protein>
<accession>A0A183FY53</accession>
<feature type="region of interest" description="Disordered" evidence="1">
    <location>
        <begin position="51"/>
        <end position="91"/>
    </location>
</feature>
<sequence length="91" mass="9548">MSHHDGVLSDIGHKAQELSDKGMEKMCEAGSAVKGAVQSGYDKVTGATKEACDNASKKAEEGKNAASEKAEDARDYMAKKVHEGADAIQGH</sequence>